<feature type="transmembrane region" description="Helical" evidence="2">
    <location>
        <begin position="53"/>
        <end position="79"/>
    </location>
</feature>
<dbReference type="Pfam" id="PF07386">
    <property type="entry name" value="DUF1499"/>
    <property type="match status" value="1"/>
</dbReference>
<dbReference type="InterPro" id="IPR010865">
    <property type="entry name" value="DUF1499"/>
</dbReference>
<evidence type="ECO:0000313" key="4">
    <source>
        <dbReference type="Proteomes" id="UP000094501"/>
    </source>
</evidence>
<proteinExistence type="predicted"/>
<keyword evidence="4" id="KW-1185">Reference proteome</keyword>
<feature type="compositionally biased region" description="Basic residues" evidence="1">
    <location>
        <begin position="289"/>
        <end position="306"/>
    </location>
</feature>
<feature type="transmembrane region" description="Helical" evidence="2">
    <location>
        <begin position="28"/>
        <end position="47"/>
    </location>
</feature>
<name>A0A1E3W4H0_9HYPH</name>
<sequence length="306" mass="33466">MTAEDTIERYATARYVVKEAREARWARWIAVFFLQLLILTAVLHRFFDLNTAAAVNLVGVSIAGLAVAVLIAVVSLIRIWFGGQTGAANDFAAIVVGLIGLAIPAYFLSQALTLPVLNDLQTSPEDPLQYTVLLEQRPPDANPLGAQSPETAQLQAEAYPDIGPIVVDRPAAAAFTVVNEAVKQLGWTVVVNETPGESGVGRIEATDSTMIMGFTDDVVVRVKGNDTFAVVDIRSASRYGTHDFGTNADRIRTFYEEVNTALEKGEKTVLEQTAAEEKEEPVAAPAKEVKKKQRRRTRKRRVRSTR</sequence>
<evidence type="ECO:0000313" key="3">
    <source>
        <dbReference type="EMBL" id="ODS00691.1"/>
    </source>
</evidence>
<keyword evidence="2" id="KW-0472">Membrane</keyword>
<accession>A0A1E3W4H0</accession>
<gene>
    <name evidence="3" type="ORF">AUC68_13960</name>
</gene>
<dbReference type="Proteomes" id="UP000094501">
    <property type="component" value="Unassembled WGS sequence"/>
</dbReference>
<organism evidence="3 4">
    <name type="scientific">Methyloceanibacter methanicus</name>
    <dbReference type="NCBI Taxonomy" id="1774968"/>
    <lineage>
        <taxon>Bacteria</taxon>
        <taxon>Pseudomonadati</taxon>
        <taxon>Pseudomonadota</taxon>
        <taxon>Alphaproteobacteria</taxon>
        <taxon>Hyphomicrobiales</taxon>
        <taxon>Hyphomicrobiaceae</taxon>
        <taxon>Methyloceanibacter</taxon>
    </lineage>
</organism>
<feature type="region of interest" description="Disordered" evidence="1">
    <location>
        <begin position="272"/>
        <end position="306"/>
    </location>
</feature>
<comment type="caution">
    <text evidence="3">The sequence shown here is derived from an EMBL/GenBank/DDBJ whole genome shotgun (WGS) entry which is preliminary data.</text>
</comment>
<keyword evidence="2" id="KW-1133">Transmembrane helix</keyword>
<dbReference type="RefSeq" id="WP_069436280.1">
    <property type="nucleotide sequence ID" value="NZ_LPWG01000004.1"/>
</dbReference>
<evidence type="ECO:0000256" key="2">
    <source>
        <dbReference type="SAM" id="Phobius"/>
    </source>
</evidence>
<dbReference type="AlphaFoldDB" id="A0A1E3W4H0"/>
<reference evidence="3 4" key="1">
    <citation type="journal article" date="2016" name="Environ. Microbiol.">
        <title>New Methyloceanibacter diversity from North Sea sediments includes methanotroph containing solely the soluble methane monooxygenase.</title>
        <authorList>
            <person name="Vekeman B."/>
            <person name="Kerckhof F.M."/>
            <person name="Cremers G."/>
            <person name="de Vos P."/>
            <person name="Vandamme P."/>
            <person name="Boon N."/>
            <person name="Op den Camp H.J."/>
            <person name="Heylen K."/>
        </authorList>
    </citation>
    <scope>NUCLEOTIDE SEQUENCE [LARGE SCALE GENOMIC DNA]</scope>
    <source>
        <strain evidence="3 4">R-67174</strain>
    </source>
</reference>
<dbReference type="OrthoDB" id="1523552at2"/>
<keyword evidence="2" id="KW-0812">Transmembrane</keyword>
<evidence type="ECO:0008006" key="5">
    <source>
        <dbReference type="Google" id="ProtNLM"/>
    </source>
</evidence>
<evidence type="ECO:0000256" key="1">
    <source>
        <dbReference type="SAM" id="MobiDB-lite"/>
    </source>
</evidence>
<dbReference type="STRING" id="1774968.AUC68_13960"/>
<feature type="transmembrane region" description="Helical" evidence="2">
    <location>
        <begin position="91"/>
        <end position="108"/>
    </location>
</feature>
<protein>
    <recommendedName>
        <fullName evidence="5">DUF1499 domain-containing protein</fullName>
    </recommendedName>
</protein>
<dbReference type="EMBL" id="LPWG01000004">
    <property type="protein sequence ID" value="ODS00691.1"/>
    <property type="molecule type" value="Genomic_DNA"/>
</dbReference>